<dbReference type="EMBL" id="MLFT02000010">
    <property type="protein sequence ID" value="PHT36142.1"/>
    <property type="molecule type" value="Genomic_DNA"/>
</dbReference>
<proteinExistence type="predicted"/>
<comment type="caution">
    <text evidence="2">The sequence shown here is derived from an EMBL/GenBank/DDBJ whole genome shotgun (WGS) entry which is preliminary data.</text>
</comment>
<evidence type="ECO:0000256" key="1">
    <source>
        <dbReference type="SAM" id="MobiDB-lite"/>
    </source>
</evidence>
<dbReference type="PANTHER" id="PTHR33022">
    <property type="entry name" value="DUF1985 DOMAIN-CONTAINING PROTEIN"/>
    <property type="match status" value="1"/>
</dbReference>
<evidence type="ECO:0000313" key="3">
    <source>
        <dbReference type="Proteomes" id="UP000224567"/>
    </source>
</evidence>
<dbReference type="Gene3D" id="3.40.395.10">
    <property type="entry name" value="Adenoviral Proteinase, Chain A"/>
    <property type="match status" value="1"/>
</dbReference>
<dbReference type="InterPro" id="IPR038765">
    <property type="entry name" value="Papain-like_cys_pep_sf"/>
</dbReference>
<reference evidence="2 3" key="1">
    <citation type="journal article" date="2017" name="Genome Biol.">
        <title>New reference genome sequences of hot pepper reveal the massive evolution of plant disease-resistance genes by retroduplication.</title>
        <authorList>
            <person name="Kim S."/>
            <person name="Park J."/>
            <person name="Yeom S.I."/>
            <person name="Kim Y.M."/>
            <person name="Seo E."/>
            <person name="Kim K.T."/>
            <person name="Kim M.S."/>
            <person name="Lee J.M."/>
            <person name="Cheong K."/>
            <person name="Shin H.S."/>
            <person name="Kim S.B."/>
            <person name="Han K."/>
            <person name="Lee J."/>
            <person name="Park M."/>
            <person name="Lee H.A."/>
            <person name="Lee H.Y."/>
            <person name="Lee Y."/>
            <person name="Oh S."/>
            <person name="Lee J.H."/>
            <person name="Choi E."/>
            <person name="Choi E."/>
            <person name="Lee S.E."/>
            <person name="Jeon J."/>
            <person name="Kim H."/>
            <person name="Choi G."/>
            <person name="Song H."/>
            <person name="Lee J."/>
            <person name="Lee S.C."/>
            <person name="Kwon J.K."/>
            <person name="Lee H.Y."/>
            <person name="Koo N."/>
            <person name="Hong Y."/>
            <person name="Kim R.W."/>
            <person name="Kang W.H."/>
            <person name="Huh J.H."/>
            <person name="Kang B.C."/>
            <person name="Yang T.J."/>
            <person name="Lee Y.H."/>
            <person name="Bennetzen J.L."/>
            <person name="Choi D."/>
        </authorList>
    </citation>
    <scope>NUCLEOTIDE SEQUENCE [LARGE SCALE GENOMIC DNA]</scope>
    <source>
        <strain evidence="3">cv. PBC81</strain>
    </source>
</reference>
<sequence length="96" mass="10821">MGDNYLLQGNPFDVEYVEGVSQQSSGSLDCSLYVATYAEYLSDGLQVPNDKINVELLRKRYATLLGNYEDVKAEKRHVSDDEDSQQPKLNFIAPNE</sequence>
<feature type="region of interest" description="Disordered" evidence="1">
    <location>
        <begin position="74"/>
        <end position="96"/>
    </location>
</feature>
<dbReference type="OrthoDB" id="1291327at2759"/>
<evidence type="ECO:0000313" key="2">
    <source>
        <dbReference type="EMBL" id="PHT36142.1"/>
    </source>
</evidence>
<gene>
    <name evidence="2" type="ORF">CQW23_23842</name>
</gene>
<evidence type="ECO:0008006" key="4">
    <source>
        <dbReference type="Google" id="ProtNLM"/>
    </source>
</evidence>
<dbReference type="PANTHER" id="PTHR33022:SF13">
    <property type="entry name" value="UBIQUITIN-LIKE PROTEASE FAMILY PROFILE DOMAIN-CONTAINING PROTEIN"/>
    <property type="match status" value="1"/>
</dbReference>
<dbReference type="AlphaFoldDB" id="A0A2G2VT58"/>
<dbReference type="SUPFAM" id="SSF54001">
    <property type="entry name" value="Cysteine proteinases"/>
    <property type="match status" value="1"/>
</dbReference>
<dbReference type="Proteomes" id="UP000224567">
    <property type="component" value="Unassembled WGS sequence"/>
</dbReference>
<accession>A0A2G2VT58</accession>
<reference evidence="3" key="2">
    <citation type="journal article" date="2017" name="J. Anim. Genet.">
        <title>Multiple reference genome sequences of hot pepper reveal the massive evolution of plant disease resistance genes by retroduplication.</title>
        <authorList>
            <person name="Kim S."/>
            <person name="Park J."/>
            <person name="Yeom S.-I."/>
            <person name="Kim Y.-M."/>
            <person name="Seo E."/>
            <person name="Kim K.-T."/>
            <person name="Kim M.-S."/>
            <person name="Lee J.M."/>
            <person name="Cheong K."/>
            <person name="Shin H.-S."/>
            <person name="Kim S.-B."/>
            <person name="Han K."/>
            <person name="Lee J."/>
            <person name="Park M."/>
            <person name="Lee H.-A."/>
            <person name="Lee H.-Y."/>
            <person name="Lee Y."/>
            <person name="Oh S."/>
            <person name="Lee J.H."/>
            <person name="Choi E."/>
            <person name="Choi E."/>
            <person name="Lee S.E."/>
            <person name="Jeon J."/>
            <person name="Kim H."/>
            <person name="Choi G."/>
            <person name="Song H."/>
            <person name="Lee J."/>
            <person name="Lee S.-C."/>
            <person name="Kwon J.-K."/>
            <person name="Lee H.-Y."/>
            <person name="Koo N."/>
            <person name="Hong Y."/>
            <person name="Kim R.W."/>
            <person name="Kang W.-H."/>
            <person name="Huh J.H."/>
            <person name="Kang B.-C."/>
            <person name="Yang T.-J."/>
            <person name="Lee Y.-H."/>
            <person name="Bennetzen J.L."/>
            <person name="Choi D."/>
        </authorList>
    </citation>
    <scope>NUCLEOTIDE SEQUENCE [LARGE SCALE GENOMIC DNA]</scope>
    <source>
        <strain evidence="3">cv. PBC81</strain>
    </source>
</reference>
<protein>
    <recommendedName>
        <fullName evidence="4">Ubiquitin-like protease family profile domain-containing protein</fullName>
    </recommendedName>
</protein>
<keyword evidence="3" id="KW-1185">Reference proteome</keyword>
<name>A0A2G2VT58_CAPBA</name>
<organism evidence="2 3">
    <name type="scientific">Capsicum baccatum</name>
    <name type="common">Peruvian pepper</name>
    <dbReference type="NCBI Taxonomy" id="33114"/>
    <lineage>
        <taxon>Eukaryota</taxon>
        <taxon>Viridiplantae</taxon>
        <taxon>Streptophyta</taxon>
        <taxon>Embryophyta</taxon>
        <taxon>Tracheophyta</taxon>
        <taxon>Spermatophyta</taxon>
        <taxon>Magnoliopsida</taxon>
        <taxon>eudicotyledons</taxon>
        <taxon>Gunneridae</taxon>
        <taxon>Pentapetalae</taxon>
        <taxon>asterids</taxon>
        <taxon>lamiids</taxon>
        <taxon>Solanales</taxon>
        <taxon>Solanaceae</taxon>
        <taxon>Solanoideae</taxon>
        <taxon>Capsiceae</taxon>
        <taxon>Capsicum</taxon>
    </lineage>
</organism>